<reference evidence="1 2" key="2">
    <citation type="submission" date="2023-06" db="EMBL/GenBank/DDBJ databases">
        <title>Identification and characterization of horizontal gene transfer across gut microbiota members of farm animals based on homology search.</title>
        <authorList>
            <person name="Schwarzerova J."/>
            <person name="Nykrynova M."/>
            <person name="Jureckova K."/>
            <person name="Cejkova D."/>
            <person name="Rychlik I."/>
        </authorList>
    </citation>
    <scope>NUCLEOTIDE SEQUENCE [LARGE SCALE GENOMIC DNA]</scope>
    <source>
        <strain evidence="1 2">ET340</strain>
    </source>
</reference>
<comment type="caution">
    <text evidence="1">The sequence shown here is derived from an EMBL/GenBank/DDBJ whole genome shotgun (WGS) entry which is preliminary data.</text>
</comment>
<dbReference type="EMBL" id="JAUDCL010000034">
    <property type="protein sequence ID" value="MDM8202325.1"/>
    <property type="molecule type" value="Genomic_DNA"/>
</dbReference>
<dbReference type="Pfam" id="PF12900">
    <property type="entry name" value="Pyridox_ox_2"/>
    <property type="match status" value="1"/>
</dbReference>
<evidence type="ECO:0000313" key="1">
    <source>
        <dbReference type="EMBL" id="MDM8202325.1"/>
    </source>
</evidence>
<name>A0ABT7UVR4_9FIRM</name>
<proteinExistence type="predicted"/>
<evidence type="ECO:0000313" key="2">
    <source>
        <dbReference type="Proteomes" id="UP001529380"/>
    </source>
</evidence>
<dbReference type="SUPFAM" id="SSF50475">
    <property type="entry name" value="FMN-binding split barrel"/>
    <property type="match status" value="1"/>
</dbReference>
<dbReference type="PANTHER" id="PTHR34071:SF2">
    <property type="entry name" value="FLAVIN-NUCLEOTIDE-BINDING PROTEIN"/>
    <property type="match status" value="1"/>
</dbReference>
<keyword evidence="2" id="KW-1185">Reference proteome</keyword>
<accession>A0ABT7UVR4</accession>
<sequence length="158" mass="17846">MFRPMRRKAKEIDLQAAKELLHHARYGVLAVQGDGGYPYAVPVNFLYEEENRRIVFHGAAAGHKADALRACSRVCFTVVGSETVKNEPWAPFVQSAVVFGQCRMVEDREETLRLVKKLAMKYYPDENTADMEIASSGAAVRMFVIKIEHLSGKEVQER</sequence>
<dbReference type="InterPro" id="IPR024747">
    <property type="entry name" value="Pyridox_Oxase-rel"/>
</dbReference>
<dbReference type="InterPro" id="IPR012349">
    <property type="entry name" value="Split_barrel_FMN-bd"/>
</dbReference>
<protein>
    <submittedName>
        <fullName evidence="1">Pyridoxamine 5'-phosphate oxidase family protein</fullName>
    </submittedName>
</protein>
<dbReference type="Gene3D" id="2.30.110.10">
    <property type="entry name" value="Electron Transport, Fmn-binding Protein, Chain A"/>
    <property type="match status" value="1"/>
</dbReference>
<dbReference type="Proteomes" id="UP001529380">
    <property type="component" value="Unassembled WGS sequence"/>
</dbReference>
<reference evidence="1 2" key="3">
    <citation type="submission" date="2023-06" db="EMBL/GenBank/DDBJ databases">
        <authorList>
            <person name="Zeman M."/>
            <person name="Kubasova T."/>
            <person name="Jahodarova E."/>
            <person name="Nykrynova M."/>
            <person name="Rychlik I."/>
        </authorList>
    </citation>
    <scope>NUCLEOTIDE SEQUENCE [LARGE SCALE GENOMIC DNA]</scope>
    <source>
        <strain evidence="1 2">ET340</strain>
    </source>
</reference>
<gene>
    <name evidence="1" type="ORF">QUW08_13620</name>
</gene>
<dbReference type="RefSeq" id="WP_289600640.1">
    <property type="nucleotide sequence ID" value="NZ_JAUDCL010000034.1"/>
</dbReference>
<dbReference type="PANTHER" id="PTHR34071">
    <property type="entry name" value="5-NITROIMIDAZOLE ANTIBIOTICS RESISTANCE PROTEIN, NIMA-FAMILY-RELATED PROTEIN-RELATED"/>
    <property type="match status" value="1"/>
</dbReference>
<reference evidence="2" key="1">
    <citation type="submission" date="2023-06" db="EMBL/GenBank/DDBJ databases">
        <title>Identification and characterization of horizontal gene transfer across gut microbiota members of farm animals based on homology search.</title>
        <authorList>
            <person name="Zeman M."/>
            <person name="Kubasova T."/>
            <person name="Jahodarova E."/>
            <person name="Nykrynova M."/>
            <person name="Rychlik I."/>
        </authorList>
    </citation>
    <scope>NUCLEOTIDE SEQUENCE [LARGE SCALE GENOMIC DNA]</scope>
    <source>
        <strain evidence="2">ET340</strain>
    </source>
</reference>
<organism evidence="1 2">
    <name type="scientific">Allofournierella massiliensis</name>
    <dbReference type="NCBI Taxonomy" id="1650663"/>
    <lineage>
        <taxon>Bacteria</taxon>
        <taxon>Bacillati</taxon>
        <taxon>Bacillota</taxon>
        <taxon>Clostridia</taxon>
        <taxon>Eubacteriales</taxon>
        <taxon>Oscillospiraceae</taxon>
        <taxon>Allofournierella</taxon>
    </lineage>
</organism>